<dbReference type="InterPro" id="IPR036412">
    <property type="entry name" value="HAD-like_sf"/>
</dbReference>
<dbReference type="PANTHER" id="PTHR43434">
    <property type="entry name" value="PHOSPHOGLYCOLATE PHOSPHATASE"/>
    <property type="match status" value="1"/>
</dbReference>
<accession>A0A7X5J8L1</accession>
<dbReference type="PANTHER" id="PTHR43434:SF19">
    <property type="entry name" value="PHOSPHONOACETALDEHYDE HYDROLASE"/>
    <property type="match status" value="1"/>
</dbReference>
<comment type="caution">
    <text evidence="10">The sequence shown here is derived from an EMBL/GenBank/DDBJ whole genome shotgun (WGS) entry which is preliminary data.</text>
</comment>
<keyword evidence="5 9" id="KW-0704">Schiff base</keyword>
<proteinExistence type="inferred from homology"/>
<dbReference type="EC" id="3.11.1.1" evidence="8 9"/>
<dbReference type="RefSeq" id="WP_161708556.1">
    <property type="nucleotide sequence ID" value="NZ_JAABLQ010000001.1"/>
</dbReference>
<evidence type="ECO:0000256" key="5">
    <source>
        <dbReference type="ARBA" id="ARBA00023270"/>
    </source>
</evidence>
<dbReference type="GO" id="GO:0019700">
    <property type="term" value="P:organic phosphonate catabolic process"/>
    <property type="evidence" value="ECO:0007669"/>
    <property type="project" value="InterPro"/>
</dbReference>
<dbReference type="Proteomes" id="UP000586722">
    <property type="component" value="Unassembled WGS sequence"/>
</dbReference>
<evidence type="ECO:0000256" key="2">
    <source>
        <dbReference type="ARBA" id="ARBA00022723"/>
    </source>
</evidence>
<evidence type="ECO:0000256" key="6">
    <source>
        <dbReference type="ARBA" id="ARBA00052005"/>
    </source>
</evidence>
<dbReference type="GO" id="GO:0050194">
    <property type="term" value="F:phosphonoacetaldehyde hydrolase activity"/>
    <property type="evidence" value="ECO:0007669"/>
    <property type="project" value="UniProtKB-UniRule"/>
</dbReference>
<feature type="active site" description="Schiff-base intermediate with substrate" evidence="9">
    <location>
        <position position="51"/>
    </location>
</feature>
<dbReference type="FunFam" id="1.10.150.240:FF:000006">
    <property type="entry name" value="Phosphonoacetaldehyde hydrolase"/>
    <property type="match status" value="1"/>
</dbReference>
<organism evidence="10 11">
    <name type="scientific">Pannonibacter tanglangensis</name>
    <dbReference type="NCBI Taxonomy" id="2750084"/>
    <lineage>
        <taxon>Bacteria</taxon>
        <taxon>Pseudomonadati</taxon>
        <taxon>Pseudomonadota</taxon>
        <taxon>Alphaproteobacteria</taxon>
        <taxon>Hyphomicrobiales</taxon>
        <taxon>Stappiaceae</taxon>
        <taxon>Pannonibacter</taxon>
    </lineage>
</organism>
<dbReference type="GO" id="GO:0008967">
    <property type="term" value="F:phosphoglycolate phosphatase activity"/>
    <property type="evidence" value="ECO:0007669"/>
    <property type="project" value="TreeGrafter"/>
</dbReference>
<name>A0A7X5J8L1_9HYPH</name>
<dbReference type="InterPro" id="IPR006323">
    <property type="entry name" value="Phosphonoacetald_hydro"/>
</dbReference>
<sequence>MSKFKAVVFDWAGTVIDFGSFAPMGVFVKAFARFGVEATIAEARAPMGMAKWDHIKAMMTAPALAERWKAAHGAYPTDADVDRVYEVFVPMNEEVVAEFATLVPGAKEAIDSLRARGLKIGSTTGYTRSIMTRVLPVAAAQGYVPDNLICADEVKEGRPSPLGMYQCFIDLGVHPAAAVIKVDDTEPGIGEGVAAGCLTVGVTLSGNIAGRTPEELAALSPAEIEAIRAEAGARLKAAGADYLIDTVADLPALIERLEAGA</sequence>
<evidence type="ECO:0000256" key="4">
    <source>
        <dbReference type="ARBA" id="ARBA00022842"/>
    </source>
</evidence>
<keyword evidence="2 9" id="KW-0479">Metal-binding</keyword>
<dbReference type="SFLD" id="SFLDG01135">
    <property type="entry name" value="C1.5.6:_HAD__Beta-PGM__Phospha"/>
    <property type="match status" value="1"/>
</dbReference>
<dbReference type="GO" id="GO:0006281">
    <property type="term" value="P:DNA repair"/>
    <property type="evidence" value="ECO:0007669"/>
    <property type="project" value="TreeGrafter"/>
</dbReference>
<gene>
    <name evidence="9" type="primary">phnX</name>
    <name evidence="10" type="ORF">GWI72_10170</name>
</gene>
<comment type="similarity">
    <text evidence="9">Belongs to the HAD-like hydrolase superfamily. PhnX family.</text>
</comment>
<comment type="cofactor">
    <cofactor evidence="9">
        <name>Mg(2+)</name>
        <dbReference type="ChEBI" id="CHEBI:18420"/>
    </cofactor>
    <text evidence="9">Binds 1 Mg(2+) ion per subunit.</text>
</comment>
<comment type="catalytic activity">
    <reaction evidence="6 9">
        <text>phosphonoacetaldehyde + H2O = acetaldehyde + phosphate + H(+)</text>
        <dbReference type="Rhea" id="RHEA:18905"/>
        <dbReference type="ChEBI" id="CHEBI:15343"/>
        <dbReference type="ChEBI" id="CHEBI:15377"/>
        <dbReference type="ChEBI" id="CHEBI:15378"/>
        <dbReference type="ChEBI" id="CHEBI:43474"/>
        <dbReference type="ChEBI" id="CHEBI:58383"/>
        <dbReference type="EC" id="3.11.1.1"/>
    </reaction>
</comment>
<feature type="binding site" evidence="9">
    <location>
        <position position="184"/>
    </location>
    <ligand>
        <name>Mg(2+)</name>
        <dbReference type="ChEBI" id="CHEBI:18420"/>
    </ligand>
</feature>
<dbReference type="Gene3D" id="3.40.50.1000">
    <property type="entry name" value="HAD superfamily/HAD-like"/>
    <property type="match status" value="1"/>
</dbReference>
<protein>
    <recommendedName>
        <fullName evidence="8 9">Phosphonoacetaldehyde hydrolase</fullName>
        <shortName evidence="9">Phosphonatase</shortName>
        <ecNumber evidence="8 9">3.11.1.1</ecNumber>
    </recommendedName>
    <alternativeName>
        <fullName evidence="9">Phosphonoacetaldehyde phosphonohydrolase</fullName>
    </alternativeName>
</protein>
<dbReference type="NCBIfam" id="TIGR01422">
    <property type="entry name" value="phosphonatase"/>
    <property type="match status" value="1"/>
</dbReference>
<dbReference type="InterPro" id="IPR023198">
    <property type="entry name" value="PGP-like_dom2"/>
</dbReference>
<dbReference type="AlphaFoldDB" id="A0A7X5J8L1"/>
<dbReference type="EMBL" id="JAABLQ010000001">
    <property type="protein sequence ID" value="NBN78632.1"/>
    <property type="molecule type" value="Genomic_DNA"/>
</dbReference>
<dbReference type="Pfam" id="PF00702">
    <property type="entry name" value="Hydrolase"/>
    <property type="match status" value="1"/>
</dbReference>
<dbReference type="SUPFAM" id="SSF56784">
    <property type="entry name" value="HAD-like"/>
    <property type="match status" value="1"/>
</dbReference>
<evidence type="ECO:0000256" key="7">
    <source>
        <dbReference type="ARBA" id="ARBA00056573"/>
    </source>
</evidence>
<dbReference type="SFLD" id="SFLDG01129">
    <property type="entry name" value="C1.5:_HAD__Beta-PGM__Phosphata"/>
    <property type="match status" value="1"/>
</dbReference>
<feature type="active site" description="Nucleophile" evidence="9">
    <location>
        <position position="10"/>
    </location>
</feature>
<evidence type="ECO:0000256" key="3">
    <source>
        <dbReference type="ARBA" id="ARBA00022801"/>
    </source>
</evidence>
<keyword evidence="11" id="KW-1185">Reference proteome</keyword>
<comment type="function">
    <text evidence="7 9">Involved in phosphonate degradation.</text>
</comment>
<dbReference type="HAMAP" id="MF_01375">
    <property type="entry name" value="PhnX"/>
    <property type="match status" value="1"/>
</dbReference>
<keyword evidence="3 9" id="KW-0378">Hydrolase</keyword>
<comment type="subunit">
    <text evidence="1 9">Homodimer.</text>
</comment>
<evidence type="ECO:0000256" key="1">
    <source>
        <dbReference type="ARBA" id="ARBA00011738"/>
    </source>
</evidence>
<dbReference type="GO" id="GO:0000287">
    <property type="term" value="F:magnesium ion binding"/>
    <property type="evidence" value="ECO:0007669"/>
    <property type="project" value="UniProtKB-UniRule"/>
</dbReference>
<dbReference type="SFLD" id="SFLDS00003">
    <property type="entry name" value="Haloacid_Dehalogenase"/>
    <property type="match status" value="1"/>
</dbReference>
<evidence type="ECO:0000256" key="8">
    <source>
        <dbReference type="ARBA" id="ARBA00066472"/>
    </source>
</evidence>
<feature type="binding site" evidence="9">
    <location>
        <position position="10"/>
    </location>
    <ligand>
        <name>Mg(2+)</name>
        <dbReference type="ChEBI" id="CHEBI:18420"/>
    </ligand>
</feature>
<dbReference type="InterPro" id="IPR050155">
    <property type="entry name" value="HAD-like_hydrolase_sf"/>
</dbReference>
<dbReference type="InterPro" id="IPR023214">
    <property type="entry name" value="HAD_sf"/>
</dbReference>
<dbReference type="GO" id="GO:0005829">
    <property type="term" value="C:cytosol"/>
    <property type="evidence" value="ECO:0007669"/>
    <property type="project" value="TreeGrafter"/>
</dbReference>
<keyword evidence="4 9" id="KW-0460">Magnesium</keyword>
<evidence type="ECO:0000256" key="9">
    <source>
        <dbReference type="HAMAP-Rule" id="MF_01375"/>
    </source>
</evidence>
<feature type="binding site" evidence="9">
    <location>
        <position position="12"/>
    </location>
    <ligand>
        <name>Mg(2+)</name>
        <dbReference type="ChEBI" id="CHEBI:18420"/>
    </ligand>
</feature>
<dbReference type="Gene3D" id="1.10.150.240">
    <property type="entry name" value="Putative phosphatase, domain 2"/>
    <property type="match status" value="1"/>
</dbReference>
<evidence type="ECO:0000313" key="11">
    <source>
        <dbReference type="Proteomes" id="UP000586722"/>
    </source>
</evidence>
<reference evidence="11" key="1">
    <citation type="submission" date="2020-01" db="EMBL/GenBank/DDBJ databases">
        <authorList>
            <person name="Fang Y."/>
            <person name="Sun R."/>
            <person name="Nie L."/>
            <person name="He J."/>
            <person name="Hao L."/>
            <person name="Wang L."/>
            <person name="Su S."/>
            <person name="Lv E."/>
            <person name="Zhang Z."/>
            <person name="Xie R."/>
            <person name="Liu H."/>
        </authorList>
    </citation>
    <scope>NUCLEOTIDE SEQUENCE [LARGE SCALE GENOMIC DNA]</scope>
    <source>
        <strain evidence="11">XCT-53</strain>
    </source>
</reference>
<evidence type="ECO:0000313" key="10">
    <source>
        <dbReference type="EMBL" id="NBN78632.1"/>
    </source>
</evidence>